<evidence type="ECO:0000259" key="1">
    <source>
        <dbReference type="Pfam" id="PF00561"/>
    </source>
</evidence>
<protein>
    <submittedName>
        <fullName evidence="2">Alpha/beta hydrolase</fullName>
    </submittedName>
</protein>
<feature type="domain" description="AB hydrolase-1" evidence="1">
    <location>
        <begin position="44"/>
        <end position="103"/>
    </location>
</feature>
<dbReference type="GO" id="GO:0016787">
    <property type="term" value="F:hydrolase activity"/>
    <property type="evidence" value="ECO:0007669"/>
    <property type="project" value="UniProtKB-KW"/>
</dbReference>
<accession>A0AA48KTA2</accession>
<dbReference type="PRINTS" id="PR00111">
    <property type="entry name" value="ABHYDROLASE"/>
</dbReference>
<dbReference type="KEGG" id="pmaw:MACH26_07010"/>
<sequence length="232" mass="26551">MGKKLYLIPGTMCNQKLWDRVVPYLHSSIELGYLAIPRGKNFDELAAYYHQILSDDRVNLIGFSLGGYIATWFAMLYPERIAKLFVTSNSPCSLSTEELNLRRDTLKYVESHGYKGMSRKKAANMLDEANKTEGLIDLILEMDSDLGEAEFISQYRYTSDRVDLASAFKQFPFNTIIYYSENDRLVNSEWLKGLANVNTKLSVIATSGYGHMLPLEKPRELANHINTWMHLD</sequence>
<proteinExistence type="predicted"/>
<evidence type="ECO:0000313" key="2">
    <source>
        <dbReference type="EMBL" id="BDX05180.1"/>
    </source>
</evidence>
<evidence type="ECO:0000313" key="3">
    <source>
        <dbReference type="Proteomes" id="UP001333710"/>
    </source>
</evidence>
<name>A0AA48KTA2_9ALTE</name>
<organism evidence="2 3">
    <name type="scientific">Planctobacterium marinum</name>
    <dbReference type="NCBI Taxonomy" id="1631968"/>
    <lineage>
        <taxon>Bacteria</taxon>
        <taxon>Pseudomonadati</taxon>
        <taxon>Pseudomonadota</taxon>
        <taxon>Gammaproteobacteria</taxon>
        <taxon>Alteromonadales</taxon>
        <taxon>Alteromonadaceae</taxon>
        <taxon>Planctobacterium</taxon>
    </lineage>
</organism>
<dbReference type="InterPro" id="IPR000073">
    <property type="entry name" value="AB_hydrolase_1"/>
</dbReference>
<dbReference type="RefSeq" id="WP_338291147.1">
    <property type="nucleotide sequence ID" value="NZ_AP027272.1"/>
</dbReference>
<reference evidence="2" key="1">
    <citation type="submission" date="2023-01" db="EMBL/GenBank/DDBJ databases">
        <title>Complete genome sequence of Planctobacterium marinum strain Dej080120_11.</title>
        <authorList>
            <person name="Ueki S."/>
            <person name="Maruyama F."/>
        </authorList>
    </citation>
    <scope>NUCLEOTIDE SEQUENCE</scope>
    <source>
        <strain evidence="2">Dej080120_11</strain>
    </source>
</reference>
<dbReference type="Pfam" id="PF00561">
    <property type="entry name" value="Abhydrolase_1"/>
    <property type="match status" value="1"/>
</dbReference>
<dbReference type="Gene3D" id="3.40.50.1820">
    <property type="entry name" value="alpha/beta hydrolase"/>
    <property type="match status" value="1"/>
</dbReference>
<dbReference type="EMBL" id="AP027272">
    <property type="protein sequence ID" value="BDX05180.1"/>
    <property type="molecule type" value="Genomic_DNA"/>
</dbReference>
<dbReference type="AlphaFoldDB" id="A0AA48KTA2"/>
<dbReference type="SUPFAM" id="SSF53474">
    <property type="entry name" value="alpha/beta-Hydrolases"/>
    <property type="match status" value="1"/>
</dbReference>
<keyword evidence="2" id="KW-0378">Hydrolase</keyword>
<dbReference type="InterPro" id="IPR029058">
    <property type="entry name" value="AB_hydrolase_fold"/>
</dbReference>
<gene>
    <name evidence="2" type="primary">bioH_2</name>
    <name evidence="2" type="ORF">MACH26_07010</name>
</gene>
<keyword evidence="3" id="KW-1185">Reference proteome</keyword>
<dbReference type="Proteomes" id="UP001333710">
    <property type="component" value="Chromosome"/>
</dbReference>